<evidence type="ECO:0000313" key="3">
    <source>
        <dbReference type="Proteomes" id="UP000031030"/>
    </source>
</evidence>
<evidence type="ECO:0000313" key="2">
    <source>
        <dbReference type="EMBL" id="KHK94648.1"/>
    </source>
</evidence>
<keyword evidence="3" id="KW-1185">Reference proteome</keyword>
<dbReference type="InterPro" id="IPR000771">
    <property type="entry name" value="FBA_II"/>
</dbReference>
<dbReference type="PANTHER" id="PTHR30304:SF0">
    <property type="entry name" value="D-TAGATOSE-1,6-BISPHOSPHATE ALDOLASE SUBUNIT GATY-RELATED"/>
    <property type="match status" value="1"/>
</dbReference>
<dbReference type="GO" id="GO:0008270">
    <property type="term" value="F:zinc ion binding"/>
    <property type="evidence" value="ECO:0007669"/>
    <property type="project" value="InterPro"/>
</dbReference>
<sequence length="139" mass="14299">MPLSTMSEVLGSGRAVCAFNAVPLEVAEGIVAGAEAAGVPVVLQLSENAVRFHGGLGPVGAGFLGVARDAGVPVVVHLDHATEEDLVFEAIRAGFTSVMYDGAHHEYADNAARTRAVVQRAHQSGVWVEAELGRIGGKG</sequence>
<proteinExistence type="predicted"/>
<dbReference type="STRING" id="1348253.LK09_20380"/>
<protein>
    <submittedName>
        <fullName evidence="2">Fructose-bisphosphate aldolase</fullName>
    </submittedName>
</protein>
<dbReference type="RefSeq" id="WP_039403837.1">
    <property type="nucleotide sequence ID" value="NZ_JTDK01000037.1"/>
</dbReference>
<feature type="non-terminal residue" evidence="2">
    <location>
        <position position="139"/>
    </location>
</feature>
<dbReference type="SUPFAM" id="SSF51569">
    <property type="entry name" value="Aldolase"/>
    <property type="match status" value="1"/>
</dbReference>
<dbReference type="PANTHER" id="PTHR30304">
    <property type="entry name" value="D-TAGATOSE-1,6-BISPHOSPHATE ALDOLASE"/>
    <property type="match status" value="1"/>
</dbReference>
<dbReference type="GO" id="GO:0005975">
    <property type="term" value="P:carbohydrate metabolic process"/>
    <property type="evidence" value="ECO:0007669"/>
    <property type="project" value="InterPro"/>
</dbReference>
<dbReference type="Gene3D" id="3.20.20.70">
    <property type="entry name" value="Aldolase class I"/>
    <property type="match status" value="1"/>
</dbReference>
<evidence type="ECO:0000256" key="1">
    <source>
        <dbReference type="ARBA" id="ARBA00001947"/>
    </source>
</evidence>
<dbReference type="GO" id="GO:0016832">
    <property type="term" value="F:aldehyde-lyase activity"/>
    <property type="evidence" value="ECO:0007669"/>
    <property type="project" value="InterPro"/>
</dbReference>
<dbReference type="InterPro" id="IPR050246">
    <property type="entry name" value="Class_II_FBP_aldolase"/>
</dbReference>
<gene>
    <name evidence="2" type="ORF">LK09_20380</name>
</gene>
<organism evidence="2 3">
    <name type="scientific">Microbacterium mangrovi</name>
    <dbReference type="NCBI Taxonomy" id="1348253"/>
    <lineage>
        <taxon>Bacteria</taxon>
        <taxon>Bacillati</taxon>
        <taxon>Actinomycetota</taxon>
        <taxon>Actinomycetes</taxon>
        <taxon>Micrococcales</taxon>
        <taxon>Microbacteriaceae</taxon>
        <taxon>Microbacterium</taxon>
    </lineage>
</organism>
<reference evidence="2 3" key="1">
    <citation type="submission" date="2014-11" db="EMBL/GenBank/DDBJ databases">
        <title>Genome sequence of Microbacterium mangrovi MUSC 115(T).</title>
        <authorList>
            <person name="Lee L.-H."/>
        </authorList>
    </citation>
    <scope>NUCLEOTIDE SEQUENCE [LARGE SCALE GENOMIC DNA]</scope>
    <source>
        <strain evidence="2 3">MUSC 115</strain>
    </source>
</reference>
<comment type="caution">
    <text evidence="2">The sequence shown here is derived from an EMBL/GenBank/DDBJ whole genome shotgun (WGS) entry which is preliminary data.</text>
</comment>
<dbReference type="EMBL" id="JTDK01000037">
    <property type="protein sequence ID" value="KHK94648.1"/>
    <property type="molecule type" value="Genomic_DNA"/>
</dbReference>
<comment type="cofactor">
    <cofactor evidence="1">
        <name>Zn(2+)</name>
        <dbReference type="ChEBI" id="CHEBI:29105"/>
    </cofactor>
</comment>
<name>A0A0B1ZTT6_9MICO</name>
<dbReference type="AlphaFoldDB" id="A0A0B1ZTT6"/>
<dbReference type="InterPro" id="IPR013785">
    <property type="entry name" value="Aldolase_TIM"/>
</dbReference>
<accession>A0A0B1ZTT6</accession>
<dbReference type="Proteomes" id="UP000031030">
    <property type="component" value="Unassembled WGS sequence"/>
</dbReference>
<dbReference type="Pfam" id="PF01116">
    <property type="entry name" value="F_bP_aldolase"/>
    <property type="match status" value="1"/>
</dbReference>